<feature type="domain" description="FHA" evidence="1">
    <location>
        <begin position="23"/>
        <end position="73"/>
    </location>
</feature>
<dbReference type="PROSITE" id="PS50006">
    <property type="entry name" value="FHA_DOMAIN"/>
    <property type="match status" value="1"/>
</dbReference>
<dbReference type="Pfam" id="PF00498">
    <property type="entry name" value="FHA"/>
    <property type="match status" value="1"/>
</dbReference>
<dbReference type="SUPFAM" id="SSF49879">
    <property type="entry name" value="SMAD/FHA domain"/>
    <property type="match status" value="2"/>
</dbReference>
<dbReference type="SMART" id="SM00240">
    <property type="entry name" value="FHA"/>
    <property type="match status" value="1"/>
</dbReference>
<evidence type="ECO:0000259" key="1">
    <source>
        <dbReference type="PROSITE" id="PS50006"/>
    </source>
</evidence>
<evidence type="ECO:0000313" key="3">
    <source>
        <dbReference type="Proteomes" id="UP000316388"/>
    </source>
</evidence>
<organism evidence="2 3">
    <name type="scientific">Tepidimonas fonticaldi</name>
    <dbReference type="NCBI Taxonomy" id="1101373"/>
    <lineage>
        <taxon>Bacteria</taxon>
        <taxon>Pseudomonadati</taxon>
        <taxon>Pseudomonadota</taxon>
        <taxon>Betaproteobacteria</taxon>
        <taxon>Burkholderiales</taxon>
        <taxon>Tepidimonas</taxon>
    </lineage>
</organism>
<dbReference type="InterPro" id="IPR050923">
    <property type="entry name" value="Cell_Proc_Reg/RNA_Proc"/>
</dbReference>
<protein>
    <submittedName>
        <fullName evidence="2">Glycogen accumulation regulator GarA</fullName>
    </submittedName>
</protein>
<accession>A0A554XMY8</accession>
<dbReference type="InterPro" id="IPR008984">
    <property type="entry name" value="SMAD_FHA_dom_sf"/>
</dbReference>
<dbReference type="PANTHER" id="PTHR23308">
    <property type="entry name" value="NUCLEAR INHIBITOR OF PROTEIN PHOSPHATASE-1"/>
    <property type="match status" value="1"/>
</dbReference>
<sequence>MPTLTIALDGRELQRLPLTRPRTTVGRRPYNDIVMEHLAVSGEHAVFVLQPDGRVQVLDLNSTNGTYVNGRAVVSADVGPDDLIEIARYQLRVIDDTPLPPTATAAAPPPALAQPARQARLEVLDGPAAGRTVALTKAATTIGKPGVAVATLTRTGADYVLTQAAGEHPATLNGQAIGPSGAPLHDGDVIALAGTRIRFVLC</sequence>
<name>A0A554XMY8_9BURK</name>
<comment type="caution">
    <text evidence="2">The sequence shown here is derived from an EMBL/GenBank/DDBJ whole genome shotgun (WGS) entry which is preliminary data.</text>
</comment>
<dbReference type="AlphaFoldDB" id="A0A554XMY8"/>
<dbReference type="CDD" id="cd00060">
    <property type="entry name" value="FHA"/>
    <property type="match status" value="1"/>
</dbReference>
<proteinExistence type="predicted"/>
<gene>
    <name evidence="2" type="primary">garA</name>
    <name evidence="2" type="ORF">Tfont_01253</name>
</gene>
<evidence type="ECO:0000313" key="2">
    <source>
        <dbReference type="EMBL" id="TSE37157.1"/>
    </source>
</evidence>
<dbReference type="Proteomes" id="UP000316388">
    <property type="component" value="Unassembled WGS sequence"/>
</dbReference>
<dbReference type="EMBL" id="VJOO01000009">
    <property type="protein sequence ID" value="TSE37157.1"/>
    <property type="molecule type" value="Genomic_DNA"/>
</dbReference>
<reference evidence="2 3" key="1">
    <citation type="submission" date="2019-07" db="EMBL/GenBank/DDBJ databases">
        <title>Tepidimonas fonticaldi AT-A2 draft genome.</title>
        <authorList>
            <person name="Da Costa M.S."/>
            <person name="Froufe H.J.C."/>
            <person name="Egas C."/>
            <person name="Albuquerque L."/>
        </authorList>
    </citation>
    <scope>NUCLEOTIDE SEQUENCE [LARGE SCALE GENOMIC DNA]</scope>
    <source>
        <strain evidence="2 3">AT-A2</strain>
    </source>
</reference>
<dbReference type="Gene3D" id="2.60.200.20">
    <property type="match status" value="2"/>
</dbReference>
<dbReference type="InterPro" id="IPR000253">
    <property type="entry name" value="FHA_dom"/>
</dbReference>
<dbReference type="RefSeq" id="WP_143968816.1">
    <property type="nucleotide sequence ID" value="NZ_VJOO01000009.1"/>
</dbReference>